<reference evidence="1 2" key="1">
    <citation type="submission" date="2019-10" db="EMBL/GenBank/DDBJ databases">
        <title>Whole genome shotgun sequence of Acrocarpospora corrugata NBRC 13972.</title>
        <authorList>
            <person name="Ichikawa N."/>
            <person name="Kimura A."/>
            <person name="Kitahashi Y."/>
            <person name="Komaki H."/>
            <person name="Oguchi A."/>
        </authorList>
    </citation>
    <scope>NUCLEOTIDE SEQUENCE [LARGE SCALE GENOMIC DNA]</scope>
    <source>
        <strain evidence="1 2">NBRC 13972</strain>
    </source>
</reference>
<comment type="caution">
    <text evidence="1">The sequence shown here is derived from an EMBL/GenBank/DDBJ whole genome shotgun (WGS) entry which is preliminary data.</text>
</comment>
<evidence type="ECO:0000313" key="1">
    <source>
        <dbReference type="EMBL" id="GER99762.1"/>
    </source>
</evidence>
<dbReference type="OrthoDB" id="3338469at2"/>
<dbReference type="AlphaFoldDB" id="A0A5M3VXH5"/>
<proteinExistence type="predicted"/>
<keyword evidence="2" id="KW-1185">Reference proteome</keyword>
<gene>
    <name evidence="1" type="ORF">Acor_18260</name>
</gene>
<organism evidence="1 2">
    <name type="scientific">Acrocarpospora corrugata</name>
    <dbReference type="NCBI Taxonomy" id="35763"/>
    <lineage>
        <taxon>Bacteria</taxon>
        <taxon>Bacillati</taxon>
        <taxon>Actinomycetota</taxon>
        <taxon>Actinomycetes</taxon>
        <taxon>Streptosporangiales</taxon>
        <taxon>Streptosporangiaceae</taxon>
        <taxon>Acrocarpospora</taxon>
    </lineage>
</organism>
<evidence type="ECO:0008006" key="3">
    <source>
        <dbReference type="Google" id="ProtNLM"/>
    </source>
</evidence>
<name>A0A5M3VXH5_9ACTN</name>
<dbReference type="InterPro" id="IPR029063">
    <property type="entry name" value="SAM-dependent_MTases_sf"/>
</dbReference>
<dbReference type="RefSeq" id="WP_155336137.1">
    <property type="nucleotide sequence ID" value="NZ_BAAABN010000020.1"/>
</dbReference>
<sequence length="51" mass="5609">MIAFEPVPENVAYLRRNVERNELTGRVTVEPVAVGESCGELTRAPVGRAVR</sequence>
<protein>
    <recommendedName>
        <fullName evidence="3">SAM-dependent methyltransferase TRM5/TYW2-type domain-containing protein</fullName>
    </recommendedName>
</protein>
<dbReference type="Gene3D" id="3.40.50.150">
    <property type="entry name" value="Vaccinia Virus protein VP39"/>
    <property type="match status" value="1"/>
</dbReference>
<dbReference type="Proteomes" id="UP000334990">
    <property type="component" value="Unassembled WGS sequence"/>
</dbReference>
<accession>A0A5M3VXH5</accession>
<dbReference type="EMBL" id="BLAD01000041">
    <property type="protein sequence ID" value="GER99762.1"/>
    <property type="molecule type" value="Genomic_DNA"/>
</dbReference>
<dbReference type="SUPFAM" id="SSF53335">
    <property type="entry name" value="S-adenosyl-L-methionine-dependent methyltransferases"/>
    <property type="match status" value="1"/>
</dbReference>
<evidence type="ECO:0000313" key="2">
    <source>
        <dbReference type="Proteomes" id="UP000334990"/>
    </source>
</evidence>